<evidence type="ECO:0000313" key="1">
    <source>
        <dbReference type="EMBL" id="MTE01020.1"/>
    </source>
</evidence>
<gene>
    <name evidence="1" type="ORF">GIY56_12010</name>
</gene>
<name>A0A6L6HRV0_9RHOB</name>
<evidence type="ECO:0000313" key="2">
    <source>
        <dbReference type="Proteomes" id="UP000481417"/>
    </source>
</evidence>
<sequence length="57" mass="6399">MTAPRTYESMGILFRFHAFPGYARTQDSRGSEKTLAVQQVQDFVDKADTKDDLVSGD</sequence>
<dbReference type="EMBL" id="WMBT01000007">
    <property type="protein sequence ID" value="MTE01020.1"/>
    <property type="molecule type" value="Genomic_DNA"/>
</dbReference>
<comment type="caution">
    <text evidence="1">The sequence shown here is derived from an EMBL/GenBank/DDBJ whole genome shotgun (WGS) entry which is preliminary data.</text>
</comment>
<keyword evidence="2" id="KW-1185">Reference proteome</keyword>
<protein>
    <submittedName>
        <fullName evidence="1">Uncharacterized protein</fullName>
    </submittedName>
</protein>
<reference evidence="1 2" key="1">
    <citation type="submission" date="2019-11" db="EMBL/GenBank/DDBJ databases">
        <authorList>
            <person name="Lang L."/>
        </authorList>
    </citation>
    <scope>NUCLEOTIDE SEQUENCE [LARGE SCALE GENOMIC DNA]</scope>
    <source>
        <strain evidence="1 2">YIM 132242</strain>
    </source>
</reference>
<dbReference type="RefSeq" id="WP_154765104.1">
    <property type="nucleotide sequence ID" value="NZ_WMBT01000007.1"/>
</dbReference>
<dbReference type="AlphaFoldDB" id="A0A6L6HRV0"/>
<proteinExistence type="predicted"/>
<accession>A0A6L6HRV0</accession>
<dbReference type="Proteomes" id="UP000481417">
    <property type="component" value="Unassembled WGS sequence"/>
</dbReference>
<organism evidence="1 2">
    <name type="scientific">Paracoccus lichenicola</name>
    <dbReference type="NCBI Taxonomy" id="2665644"/>
    <lineage>
        <taxon>Bacteria</taxon>
        <taxon>Pseudomonadati</taxon>
        <taxon>Pseudomonadota</taxon>
        <taxon>Alphaproteobacteria</taxon>
        <taxon>Rhodobacterales</taxon>
        <taxon>Paracoccaceae</taxon>
        <taxon>Paracoccus</taxon>
    </lineage>
</organism>